<name>A0A168PHL9_ABSGL</name>
<gene>
    <name evidence="1" type="primary">ABSGL_08191.1 scaffold 9707</name>
</gene>
<accession>A0A168PHL9</accession>
<evidence type="ECO:0000313" key="2">
    <source>
        <dbReference type="Proteomes" id="UP000078561"/>
    </source>
</evidence>
<protein>
    <submittedName>
        <fullName evidence="1">Uncharacterized protein</fullName>
    </submittedName>
</protein>
<proteinExistence type="predicted"/>
<keyword evidence="2" id="KW-1185">Reference proteome</keyword>
<dbReference type="AlphaFoldDB" id="A0A168PHL9"/>
<reference evidence="1" key="1">
    <citation type="submission" date="2016-04" db="EMBL/GenBank/DDBJ databases">
        <authorList>
            <person name="Evans L.H."/>
            <person name="Alamgir A."/>
            <person name="Owens N."/>
            <person name="Weber N.D."/>
            <person name="Virtaneva K."/>
            <person name="Barbian K."/>
            <person name="Babar A."/>
            <person name="Rosenke K."/>
        </authorList>
    </citation>
    <scope>NUCLEOTIDE SEQUENCE [LARGE SCALE GENOMIC DNA]</scope>
    <source>
        <strain evidence="1">CBS 101.48</strain>
    </source>
</reference>
<evidence type="ECO:0000313" key="1">
    <source>
        <dbReference type="EMBL" id="SAM02405.1"/>
    </source>
</evidence>
<organism evidence="1">
    <name type="scientific">Absidia glauca</name>
    <name type="common">Pin mould</name>
    <dbReference type="NCBI Taxonomy" id="4829"/>
    <lineage>
        <taxon>Eukaryota</taxon>
        <taxon>Fungi</taxon>
        <taxon>Fungi incertae sedis</taxon>
        <taxon>Mucoromycota</taxon>
        <taxon>Mucoromycotina</taxon>
        <taxon>Mucoromycetes</taxon>
        <taxon>Mucorales</taxon>
        <taxon>Cunninghamellaceae</taxon>
        <taxon>Absidia</taxon>
    </lineage>
</organism>
<dbReference type="InParanoid" id="A0A168PHL9"/>
<sequence length="90" mass="9629">MLIGFSDNCGVGSMVPLGNAEETDTYHGHMLGGTTDDFDMIFADNYDDVEGGDGVEHGVCVSRGSLTPSSFQQQFHPLPIIIDSLYNSSP</sequence>
<dbReference type="EMBL" id="LT553838">
    <property type="protein sequence ID" value="SAM02405.1"/>
    <property type="molecule type" value="Genomic_DNA"/>
</dbReference>
<dbReference type="Proteomes" id="UP000078561">
    <property type="component" value="Unassembled WGS sequence"/>
</dbReference>